<comment type="caution">
    <text evidence="1">The sequence shown here is derived from an EMBL/GenBank/DDBJ whole genome shotgun (WGS) entry which is preliminary data.</text>
</comment>
<organism evidence="1 2">
    <name type="scientific">Dendrobium thyrsiflorum</name>
    <name type="common">Pinecone-like raceme dendrobium</name>
    <name type="synonym">Orchid</name>
    <dbReference type="NCBI Taxonomy" id="117978"/>
    <lineage>
        <taxon>Eukaryota</taxon>
        <taxon>Viridiplantae</taxon>
        <taxon>Streptophyta</taxon>
        <taxon>Embryophyta</taxon>
        <taxon>Tracheophyta</taxon>
        <taxon>Spermatophyta</taxon>
        <taxon>Magnoliopsida</taxon>
        <taxon>Liliopsida</taxon>
        <taxon>Asparagales</taxon>
        <taxon>Orchidaceae</taxon>
        <taxon>Epidendroideae</taxon>
        <taxon>Malaxideae</taxon>
        <taxon>Dendrobiinae</taxon>
        <taxon>Dendrobium</taxon>
    </lineage>
</organism>
<dbReference type="Proteomes" id="UP001552299">
    <property type="component" value="Unassembled WGS sequence"/>
</dbReference>
<evidence type="ECO:0000313" key="1">
    <source>
        <dbReference type="EMBL" id="KAL0904976.1"/>
    </source>
</evidence>
<dbReference type="AlphaFoldDB" id="A0ABD0TZ02"/>
<reference evidence="1 2" key="1">
    <citation type="journal article" date="2024" name="Plant Biotechnol. J.">
        <title>Dendrobium thyrsiflorum genome and its molecular insights into genes involved in important horticultural traits.</title>
        <authorList>
            <person name="Chen B."/>
            <person name="Wang J.Y."/>
            <person name="Zheng P.J."/>
            <person name="Li K.L."/>
            <person name="Liang Y.M."/>
            <person name="Chen X.F."/>
            <person name="Zhang C."/>
            <person name="Zhao X."/>
            <person name="He X."/>
            <person name="Zhang G.Q."/>
            <person name="Liu Z.J."/>
            <person name="Xu Q."/>
        </authorList>
    </citation>
    <scope>NUCLEOTIDE SEQUENCE [LARGE SCALE GENOMIC DNA]</scope>
    <source>
        <strain evidence="1">GZMU011</strain>
    </source>
</reference>
<protein>
    <submittedName>
        <fullName evidence="1">Uncharacterized protein</fullName>
    </submittedName>
</protein>
<dbReference type="EMBL" id="JANQDX010000019">
    <property type="protein sequence ID" value="KAL0904976.1"/>
    <property type="molecule type" value="Genomic_DNA"/>
</dbReference>
<name>A0ABD0TZ02_DENTH</name>
<accession>A0ABD0TZ02</accession>
<gene>
    <name evidence="1" type="ORF">M5K25_027145</name>
</gene>
<keyword evidence="2" id="KW-1185">Reference proteome</keyword>
<sequence length="89" mass="10307">MFATQDAWRVFKAINFPKIPEIGRRTEHRLLIAILCVMETANSGFLSAKALLTIISHSCLNSPYQAVTFIFFTERKYSLNLLIFFFFLL</sequence>
<evidence type="ECO:0000313" key="2">
    <source>
        <dbReference type="Proteomes" id="UP001552299"/>
    </source>
</evidence>
<proteinExistence type="predicted"/>